<name>A0AA88APF5_FICCA</name>
<gene>
    <name evidence="1" type="ORF">TIFTF001_024075</name>
</gene>
<evidence type="ECO:0000313" key="1">
    <source>
        <dbReference type="EMBL" id="GMN54952.1"/>
    </source>
</evidence>
<reference evidence="1" key="1">
    <citation type="submission" date="2023-07" db="EMBL/GenBank/DDBJ databases">
        <title>draft genome sequence of fig (Ficus carica).</title>
        <authorList>
            <person name="Takahashi T."/>
            <person name="Nishimura K."/>
        </authorList>
    </citation>
    <scope>NUCLEOTIDE SEQUENCE</scope>
</reference>
<sequence>MLGRILAQQIRHPGWYINWRLAGPAARVVGLRQGPGITGQLEKGIMGSNPAQQERGAILHTWEEIAGSAPPSMEFPKVERVTSLENTMCSKMDSYFKCASVRGAT</sequence>
<evidence type="ECO:0000313" key="2">
    <source>
        <dbReference type="Proteomes" id="UP001187192"/>
    </source>
</evidence>
<organism evidence="1 2">
    <name type="scientific">Ficus carica</name>
    <name type="common">Common fig</name>
    <dbReference type="NCBI Taxonomy" id="3494"/>
    <lineage>
        <taxon>Eukaryota</taxon>
        <taxon>Viridiplantae</taxon>
        <taxon>Streptophyta</taxon>
        <taxon>Embryophyta</taxon>
        <taxon>Tracheophyta</taxon>
        <taxon>Spermatophyta</taxon>
        <taxon>Magnoliopsida</taxon>
        <taxon>eudicotyledons</taxon>
        <taxon>Gunneridae</taxon>
        <taxon>Pentapetalae</taxon>
        <taxon>rosids</taxon>
        <taxon>fabids</taxon>
        <taxon>Rosales</taxon>
        <taxon>Moraceae</taxon>
        <taxon>Ficeae</taxon>
        <taxon>Ficus</taxon>
    </lineage>
</organism>
<comment type="caution">
    <text evidence="1">The sequence shown here is derived from an EMBL/GenBank/DDBJ whole genome shotgun (WGS) entry which is preliminary data.</text>
</comment>
<protein>
    <submittedName>
        <fullName evidence="1">Uncharacterized protein</fullName>
    </submittedName>
</protein>
<proteinExistence type="predicted"/>
<dbReference type="Proteomes" id="UP001187192">
    <property type="component" value="Unassembled WGS sequence"/>
</dbReference>
<dbReference type="EMBL" id="BTGU01000054">
    <property type="protein sequence ID" value="GMN54952.1"/>
    <property type="molecule type" value="Genomic_DNA"/>
</dbReference>
<dbReference type="AlphaFoldDB" id="A0AA88APF5"/>
<keyword evidence="2" id="KW-1185">Reference proteome</keyword>
<accession>A0AA88APF5</accession>